<accession>A0ABN0BJN9</accession>
<keyword evidence="2" id="KW-1185">Reference proteome</keyword>
<organism evidence="1 2">
    <name type="scientific">Bacteroides fragilis 3_1_12</name>
    <dbReference type="NCBI Taxonomy" id="457424"/>
    <lineage>
        <taxon>Bacteria</taxon>
        <taxon>Pseudomonadati</taxon>
        <taxon>Bacteroidota</taxon>
        <taxon>Bacteroidia</taxon>
        <taxon>Bacteroidales</taxon>
        <taxon>Bacteroidaceae</taxon>
        <taxon>Bacteroides</taxon>
    </lineage>
</organism>
<evidence type="ECO:0000313" key="1">
    <source>
        <dbReference type="EMBL" id="EFR53126.1"/>
    </source>
</evidence>
<proteinExistence type="predicted"/>
<sequence>MPCALSQNTNIYKEEYCLNLHKQQTKNNKWKKPKRGFTRIKEDVSKSTTEDTE</sequence>
<reference evidence="1 2" key="1">
    <citation type="submission" date="2008-12" db="EMBL/GenBank/DDBJ databases">
        <title>Annotation of Bacteroides fragilis strain 3_1_12.</title>
        <authorList>
            <consortium name="The Broad Institute Genome Sequencing Platform"/>
            <person name="Ward D."/>
            <person name="Young S.K."/>
            <person name="Kodira C.D."/>
            <person name="Zeng Q."/>
            <person name="Koehrsen M."/>
            <person name="Alvarado L."/>
            <person name="Berlin A."/>
            <person name="Borenstein D."/>
            <person name="Chen Z."/>
            <person name="Engels R."/>
            <person name="Freedman E."/>
            <person name="Gellesch M."/>
            <person name="Goldberg J."/>
            <person name="Griggs A."/>
            <person name="Gujja S."/>
            <person name="Heiman D."/>
            <person name="Hepburn T."/>
            <person name="Howarth C."/>
            <person name="Jen D."/>
            <person name="Larson L."/>
            <person name="Lewis B."/>
            <person name="Mehta T."/>
            <person name="Park D."/>
            <person name="Pearson M."/>
            <person name="Roberts A."/>
            <person name="Saif S."/>
            <person name="Shea T."/>
            <person name="Shenoy N."/>
            <person name="Sisk P."/>
            <person name="Stolte C."/>
            <person name="Sykes S."/>
            <person name="Walk T."/>
            <person name="White J."/>
            <person name="Yandava C."/>
            <person name="Allen-Vercoe E."/>
            <person name="Strauss J."/>
            <person name="Ambrose C."/>
            <person name="Lander E."/>
            <person name="Nusbaum C."/>
            <person name="Galagan J."/>
            <person name="Birren B."/>
        </authorList>
    </citation>
    <scope>NUCLEOTIDE SEQUENCE [LARGE SCALE GENOMIC DNA]</scope>
    <source>
        <strain evidence="1 2">3_1_12</strain>
    </source>
</reference>
<gene>
    <name evidence="1" type="ORF">BFAG_01821</name>
</gene>
<protein>
    <submittedName>
        <fullName evidence="1">Uncharacterized protein</fullName>
    </submittedName>
</protein>
<evidence type="ECO:0000313" key="2">
    <source>
        <dbReference type="Proteomes" id="UP000005101"/>
    </source>
</evidence>
<dbReference type="EMBL" id="EQ973213">
    <property type="protein sequence ID" value="EFR53126.1"/>
    <property type="molecule type" value="Genomic_DNA"/>
</dbReference>
<name>A0ABN0BJN9_BACFG</name>
<dbReference type="Proteomes" id="UP000005101">
    <property type="component" value="Unassembled WGS sequence"/>
</dbReference>